<name>A0A445CF24_ARAHY</name>
<dbReference type="PANTHER" id="PTHR33144:SF16">
    <property type="entry name" value="OS02G0129000 PROTEIN"/>
    <property type="match status" value="1"/>
</dbReference>
<feature type="transmembrane region" description="Helical" evidence="3">
    <location>
        <begin position="163"/>
        <end position="181"/>
    </location>
</feature>
<dbReference type="Proteomes" id="UP000289738">
    <property type="component" value="Chromosome A07"/>
</dbReference>
<dbReference type="EMBL" id="SDMP01000007">
    <property type="protein sequence ID" value="RYR49522.1"/>
    <property type="molecule type" value="Genomic_DNA"/>
</dbReference>
<evidence type="ECO:0000256" key="2">
    <source>
        <dbReference type="SAM" id="MobiDB-lite"/>
    </source>
</evidence>
<keyword evidence="1" id="KW-0175">Coiled coil</keyword>
<gene>
    <name evidence="4" type="ORF">Ahy_A07g036039</name>
</gene>
<keyword evidence="3" id="KW-0472">Membrane</keyword>
<reference evidence="4 5" key="1">
    <citation type="submission" date="2019-01" db="EMBL/GenBank/DDBJ databases">
        <title>Sequencing of cultivated peanut Arachis hypogaea provides insights into genome evolution and oil improvement.</title>
        <authorList>
            <person name="Chen X."/>
        </authorList>
    </citation>
    <scope>NUCLEOTIDE SEQUENCE [LARGE SCALE GENOMIC DNA]</scope>
    <source>
        <strain evidence="5">cv. Fuhuasheng</strain>
        <tissue evidence="4">Leaves</tissue>
    </source>
</reference>
<organism evidence="4 5">
    <name type="scientific">Arachis hypogaea</name>
    <name type="common">Peanut</name>
    <dbReference type="NCBI Taxonomy" id="3818"/>
    <lineage>
        <taxon>Eukaryota</taxon>
        <taxon>Viridiplantae</taxon>
        <taxon>Streptophyta</taxon>
        <taxon>Embryophyta</taxon>
        <taxon>Tracheophyta</taxon>
        <taxon>Spermatophyta</taxon>
        <taxon>Magnoliopsida</taxon>
        <taxon>eudicotyledons</taxon>
        <taxon>Gunneridae</taxon>
        <taxon>Pentapetalae</taxon>
        <taxon>rosids</taxon>
        <taxon>fabids</taxon>
        <taxon>Fabales</taxon>
        <taxon>Fabaceae</taxon>
        <taxon>Papilionoideae</taxon>
        <taxon>50 kb inversion clade</taxon>
        <taxon>dalbergioids sensu lato</taxon>
        <taxon>Dalbergieae</taxon>
        <taxon>Pterocarpus clade</taxon>
        <taxon>Arachis</taxon>
    </lineage>
</organism>
<evidence type="ECO:0000313" key="4">
    <source>
        <dbReference type="EMBL" id="RYR49522.1"/>
    </source>
</evidence>
<feature type="region of interest" description="Disordered" evidence="2">
    <location>
        <begin position="36"/>
        <end position="55"/>
    </location>
</feature>
<accession>A0A445CF24</accession>
<dbReference type="InterPro" id="IPR004252">
    <property type="entry name" value="Probable_transposase_24"/>
</dbReference>
<keyword evidence="5" id="KW-1185">Reference proteome</keyword>
<feature type="compositionally biased region" description="Acidic residues" evidence="2">
    <location>
        <begin position="417"/>
        <end position="426"/>
    </location>
</feature>
<proteinExistence type="predicted"/>
<keyword evidence="3" id="KW-1133">Transmembrane helix</keyword>
<feature type="coiled-coil region" evidence="1">
    <location>
        <begin position="353"/>
        <end position="387"/>
    </location>
</feature>
<comment type="caution">
    <text evidence="4">The sequence shown here is derived from an EMBL/GenBank/DDBJ whole genome shotgun (WGS) entry which is preliminary data.</text>
</comment>
<keyword evidence="3" id="KW-0812">Transmembrane</keyword>
<evidence type="ECO:0000256" key="1">
    <source>
        <dbReference type="SAM" id="Coils"/>
    </source>
</evidence>
<dbReference type="Pfam" id="PF03004">
    <property type="entry name" value="Transposase_24"/>
    <property type="match status" value="1"/>
</dbReference>
<evidence type="ECO:0000313" key="5">
    <source>
        <dbReference type="Proteomes" id="UP000289738"/>
    </source>
</evidence>
<feature type="region of interest" description="Disordered" evidence="2">
    <location>
        <begin position="406"/>
        <end position="426"/>
    </location>
</feature>
<sequence length="426" mass="48394">MHVQVMLKNTAKEQKKLSLHLLFETSKERRTLFLLEESENPNPPNLNPSESETHRTTPLLEGVNRTIIASHQEAPNRKSPSSHHHRRCAAFFPNRRCLILPGVAEFLLSAVSVLLPSSRLHCFSTASLISPVLLLLCCFYLATSASVSWLIVDCALLLLLRCYWFAALAVCGLSSVAKFIIPTKGKRIALARINDNWRRYKTTIKKNHFLPYKCVNEMLKIVLKAYLRRTEKVKKMSAQNKKNRAQQKFSHRKGLINFVRTRARLVVSKENNEPPTQAEIFVETRQSTKEKSLDEETLDVIAHLQAENKKCKESAIRAFQSIFGKEKAGRVRCHGRVTTPTLLKKNEEIVTLKQQHATEKASLEGKVDVMQKEVDELKSLVKMMLQQKSSGVDLEMLASQLGSTLCNPNNDAHEEENYVEGEIELD</sequence>
<feature type="transmembrane region" description="Helical" evidence="3">
    <location>
        <begin position="128"/>
        <end position="151"/>
    </location>
</feature>
<dbReference type="AlphaFoldDB" id="A0A445CF24"/>
<dbReference type="PANTHER" id="PTHR33144">
    <property type="entry name" value="OS10G0409366 PROTEIN-RELATED"/>
    <property type="match status" value="1"/>
</dbReference>
<evidence type="ECO:0000256" key="3">
    <source>
        <dbReference type="SAM" id="Phobius"/>
    </source>
</evidence>
<protein>
    <submittedName>
        <fullName evidence="4">Uncharacterized protein</fullName>
    </submittedName>
</protein>
<feature type="transmembrane region" description="Helical" evidence="3">
    <location>
        <begin position="98"/>
        <end position="116"/>
    </location>
</feature>